<organism evidence="1 2">
    <name type="scientific">Thioclava atlantica</name>
    <dbReference type="NCBI Taxonomy" id="1317124"/>
    <lineage>
        <taxon>Bacteria</taxon>
        <taxon>Pseudomonadati</taxon>
        <taxon>Pseudomonadota</taxon>
        <taxon>Alphaproteobacteria</taxon>
        <taxon>Rhodobacterales</taxon>
        <taxon>Paracoccaceae</taxon>
        <taxon>Thioclava</taxon>
    </lineage>
</organism>
<evidence type="ECO:0000313" key="2">
    <source>
        <dbReference type="Proteomes" id="UP000028607"/>
    </source>
</evidence>
<protein>
    <submittedName>
        <fullName evidence="1">Uncharacterized protein</fullName>
    </submittedName>
</protein>
<dbReference type="OrthoDB" id="7871383at2"/>
<dbReference type="PATRIC" id="fig|1317124.6.peg.723"/>
<dbReference type="AlphaFoldDB" id="A0A085U060"/>
<dbReference type="RefSeq" id="WP_038143874.1">
    <property type="nucleotide sequence ID" value="NZ_AQRC01000002.1"/>
</dbReference>
<name>A0A085U060_9RHOB</name>
<dbReference type="STRING" id="1317124.DW2_03574"/>
<gene>
    <name evidence="1" type="ORF">DW2_03574</name>
</gene>
<sequence>MQLLSILRNTLAMTGLVTSGLLYLHDPEAWRARFALTRDVVTQVVLAQVQGQGVGVDVAAEAAPEAPAPRPIPRDFAIAPATSPRAPAAPLIVDGRPVASARFLKVTP</sequence>
<dbReference type="eggNOG" id="ENOG50318RW">
    <property type="taxonomic scope" value="Bacteria"/>
</dbReference>
<keyword evidence="2" id="KW-1185">Reference proteome</keyword>
<proteinExistence type="predicted"/>
<reference evidence="1 2" key="2">
    <citation type="journal article" date="2015" name="Antonie Van Leeuwenhoek">
        <title>Thioclava indica sp. nov., isolated from surface seawater of the Indian Ocean.</title>
        <authorList>
            <person name="Liu Y."/>
            <person name="Lai Q."/>
            <person name="Du J."/>
            <person name="Xu H."/>
            <person name="Jiang L."/>
            <person name="Shao Z."/>
        </authorList>
    </citation>
    <scope>NUCLEOTIDE SEQUENCE [LARGE SCALE GENOMIC DNA]</scope>
    <source>
        <strain evidence="1 2">13D2W-2</strain>
    </source>
</reference>
<dbReference type="Proteomes" id="UP000028607">
    <property type="component" value="Unassembled WGS sequence"/>
</dbReference>
<dbReference type="EMBL" id="AQRC01000002">
    <property type="protein sequence ID" value="KFE36357.1"/>
    <property type="molecule type" value="Genomic_DNA"/>
</dbReference>
<accession>A0A085U060</accession>
<evidence type="ECO:0000313" key="1">
    <source>
        <dbReference type="EMBL" id="KFE36357.1"/>
    </source>
</evidence>
<reference evidence="2" key="1">
    <citation type="submission" date="2013-04" db="EMBL/GenBank/DDBJ databases">
        <title>Thioclava sp. 13D2W-2 Genome Sequencing.</title>
        <authorList>
            <person name="Lai Q."/>
            <person name="Li G."/>
            <person name="Shao Z."/>
        </authorList>
    </citation>
    <scope>NUCLEOTIDE SEQUENCE [LARGE SCALE GENOMIC DNA]</scope>
    <source>
        <strain evidence="2">13D2W-2</strain>
    </source>
</reference>
<comment type="caution">
    <text evidence="1">The sequence shown here is derived from an EMBL/GenBank/DDBJ whole genome shotgun (WGS) entry which is preliminary data.</text>
</comment>